<name>B4IMX6_DROSE</name>
<evidence type="ECO:0000313" key="1">
    <source>
        <dbReference type="EMBL" id="EDW52816.1"/>
    </source>
</evidence>
<proteinExistence type="predicted"/>
<dbReference type="HOGENOM" id="CLU_2760519_0_0_1"/>
<organism evidence="2">
    <name type="scientific">Drosophila sechellia</name>
    <name type="common">Fruit fly</name>
    <dbReference type="NCBI Taxonomy" id="7238"/>
    <lineage>
        <taxon>Eukaryota</taxon>
        <taxon>Metazoa</taxon>
        <taxon>Ecdysozoa</taxon>
        <taxon>Arthropoda</taxon>
        <taxon>Hexapoda</taxon>
        <taxon>Insecta</taxon>
        <taxon>Pterygota</taxon>
        <taxon>Neoptera</taxon>
        <taxon>Endopterygota</taxon>
        <taxon>Diptera</taxon>
        <taxon>Brachycera</taxon>
        <taxon>Muscomorpha</taxon>
        <taxon>Ephydroidea</taxon>
        <taxon>Drosophilidae</taxon>
        <taxon>Drosophila</taxon>
        <taxon>Sophophora</taxon>
    </lineage>
</organism>
<dbReference type="Proteomes" id="UP000001292">
    <property type="component" value="Unassembled WGS sequence"/>
</dbReference>
<accession>B4IMX6</accession>
<dbReference type="EMBL" id="CH481247">
    <property type="protein sequence ID" value="EDW52816.1"/>
    <property type="molecule type" value="Genomic_DNA"/>
</dbReference>
<dbReference type="AlphaFoldDB" id="B4IMX6"/>
<dbReference type="Gene3D" id="6.20.370.70">
    <property type="match status" value="1"/>
</dbReference>
<reference evidence="1 2" key="1">
    <citation type="journal article" date="2007" name="Nature">
        <title>Evolution of genes and genomes on the Drosophila phylogeny.</title>
        <authorList>
            <consortium name="Drosophila 12 Genomes Consortium"/>
            <person name="Clark A.G."/>
            <person name="Eisen M.B."/>
            <person name="Smith D.R."/>
            <person name="Bergman C.M."/>
            <person name="Oliver B."/>
            <person name="Markow T.A."/>
            <person name="Kaufman T.C."/>
            <person name="Kellis M."/>
            <person name="Gelbart W."/>
            <person name="Iyer V.N."/>
            <person name="Pollard D.A."/>
            <person name="Sackton T.B."/>
            <person name="Larracuente A.M."/>
            <person name="Singh N.D."/>
            <person name="Abad J.P."/>
            <person name="Abt D.N."/>
            <person name="Adryan B."/>
            <person name="Aguade M."/>
            <person name="Akashi H."/>
            <person name="Anderson W.W."/>
            <person name="Aquadro C.F."/>
            <person name="Ardell D.H."/>
            <person name="Arguello R."/>
            <person name="Artieri C.G."/>
            <person name="Barbash D.A."/>
            <person name="Barker D."/>
            <person name="Barsanti P."/>
            <person name="Batterham P."/>
            <person name="Batzoglou S."/>
            <person name="Begun D."/>
            <person name="Bhutkar A."/>
            <person name="Blanco E."/>
            <person name="Bosak S.A."/>
            <person name="Bradley R.K."/>
            <person name="Brand A.D."/>
            <person name="Brent M.R."/>
            <person name="Brooks A.N."/>
            <person name="Brown R.H."/>
            <person name="Butlin R.K."/>
            <person name="Caggese C."/>
            <person name="Calvi B.R."/>
            <person name="Bernardo de Carvalho A."/>
            <person name="Caspi A."/>
            <person name="Castrezana S."/>
            <person name="Celniker S.E."/>
            <person name="Chang J.L."/>
            <person name="Chapple C."/>
            <person name="Chatterji S."/>
            <person name="Chinwalla A."/>
            <person name="Civetta A."/>
            <person name="Clifton S.W."/>
            <person name="Comeron J.M."/>
            <person name="Costello J.C."/>
            <person name="Coyne J.A."/>
            <person name="Daub J."/>
            <person name="David R.G."/>
            <person name="Delcher A.L."/>
            <person name="Delehaunty K."/>
            <person name="Do C.B."/>
            <person name="Ebling H."/>
            <person name="Edwards K."/>
            <person name="Eickbush T."/>
            <person name="Evans J.D."/>
            <person name="Filipski A."/>
            <person name="Findeiss S."/>
            <person name="Freyhult E."/>
            <person name="Fulton L."/>
            <person name="Fulton R."/>
            <person name="Garcia A.C."/>
            <person name="Gardiner A."/>
            <person name="Garfield D.A."/>
            <person name="Garvin B.E."/>
            <person name="Gibson G."/>
            <person name="Gilbert D."/>
            <person name="Gnerre S."/>
            <person name="Godfrey J."/>
            <person name="Good R."/>
            <person name="Gotea V."/>
            <person name="Gravely B."/>
            <person name="Greenberg A.J."/>
            <person name="Griffiths-Jones S."/>
            <person name="Gross S."/>
            <person name="Guigo R."/>
            <person name="Gustafson E.A."/>
            <person name="Haerty W."/>
            <person name="Hahn M.W."/>
            <person name="Halligan D.L."/>
            <person name="Halpern A.L."/>
            <person name="Halter G.M."/>
            <person name="Han M.V."/>
            <person name="Heger A."/>
            <person name="Hillier L."/>
            <person name="Hinrichs A.S."/>
            <person name="Holmes I."/>
            <person name="Hoskins R.A."/>
            <person name="Hubisz M.J."/>
            <person name="Hultmark D."/>
            <person name="Huntley M.A."/>
            <person name="Jaffe D.B."/>
            <person name="Jagadeeshan S."/>
            <person name="Jeck W.R."/>
            <person name="Johnson J."/>
            <person name="Jones C.D."/>
            <person name="Jordan W.C."/>
            <person name="Karpen G.H."/>
            <person name="Kataoka E."/>
            <person name="Keightley P.D."/>
            <person name="Kheradpour P."/>
            <person name="Kirkness E.F."/>
            <person name="Koerich L.B."/>
            <person name="Kristiansen K."/>
            <person name="Kudrna D."/>
            <person name="Kulathinal R.J."/>
            <person name="Kumar S."/>
            <person name="Kwok R."/>
            <person name="Lander E."/>
            <person name="Langley C.H."/>
            <person name="Lapoint R."/>
            <person name="Lazzaro B.P."/>
            <person name="Lee S.J."/>
            <person name="Levesque L."/>
            <person name="Li R."/>
            <person name="Lin C.F."/>
            <person name="Lin M.F."/>
            <person name="Lindblad-Toh K."/>
            <person name="Llopart A."/>
            <person name="Long M."/>
            <person name="Low L."/>
            <person name="Lozovsky E."/>
            <person name="Lu J."/>
            <person name="Luo M."/>
            <person name="Machado C.A."/>
            <person name="Makalowski W."/>
            <person name="Marzo M."/>
            <person name="Matsuda M."/>
            <person name="Matzkin L."/>
            <person name="McAllister B."/>
            <person name="McBride C.S."/>
            <person name="McKernan B."/>
            <person name="McKernan K."/>
            <person name="Mendez-Lago M."/>
            <person name="Minx P."/>
            <person name="Mollenhauer M.U."/>
            <person name="Montooth K."/>
            <person name="Mount S.M."/>
            <person name="Mu X."/>
            <person name="Myers E."/>
            <person name="Negre B."/>
            <person name="Newfeld S."/>
            <person name="Nielsen R."/>
            <person name="Noor M.A."/>
            <person name="O'Grady P."/>
            <person name="Pachter L."/>
            <person name="Papaceit M."/>
            <person name="Parisi M.J."/>
            <person name="Parisi M."/>
            <person name="Parts L."/>
            <person name="Pedersen J.S."/>
            <person name="Pesole G."/>
            <person name="Phillippy A.M."/>
            <person name="Ponting C.P."/>
            <person name="Pop M."/>
            <person name="Porcelli D."/>
            <person name="Powell J.R."/>
            <person name="Prohaska S."/>
            <person name="Pruitt K."/>
            <person name="Puig M."/>
            <person name="Quesneville H."/>
            <person name="Ram K.R."/>
            <person name="Rand D."/>
            <person name="Rasmussen M.D."/>
            <person name="Reed L.K."/>
            <person name="Reenan R."/>
            <person name="Reily A."/>
            <person name="Remington K.A."/>
            <person name="Rieger T.T."/>
            <person name="Ritchie M.G."/>
            <person name="Robin C."/>
            <person name="Rogers Y.H."/>
            <person name="Rohde C."/>
            <person name="Rozas J."/>
            <person name="Rubenfield M.J."/>
            <person name="Ruiz A."/>
            <person name="Russo S."/>
            <person name="Salzberg S.L."/>
            <person name="Sanchez-Gracia A."/>
            <person name="Saranga D.J."/>
            <person name="Sato H."/>
            <person name="Schaeffer S.W."/>
            <person name="Schatz M.C."/>
            <person name="Schlenke T."/>
            <person name="Schwartz R."/>
            <person name="Segarra C."/>
            <person name="Singh R.S."/>
            <person name="Sirot L."/>
            <person name="Sirota M."/>
            <person name="Sisneros N.B."/>
            <person name="Smith C.D."/>
            <person name="Smith T.F."/>
            <person name="Spieth J."/>
            <person name="Stage D.E."/>
            <person name="Stark A."/>
            <person name="Stephan W."/>
            <person name="Strausberg R.L."/>
            <person name="Strempel S."/>
            <person name="Sturgill D."/>
            <person name="Sutton G."/>
            <person name="Sutton G.G."/>
            <person name="Tao W."/>
            <person name="Teichmann S."/>
            <person name="Tobari Y.N."/>
            <person name="Tomimura Y."/>
            <person name="Tsolas J.M."/>
            <person name="Valente V.L."/>
            <person name="Venter E."/>
            <person name="Venter J.C."/>
            <person name="Vicario S."/>
            <person name="Vieira F.G."/>
            <person name="Vilella A.J."/>
            <person name="Villasante A."/>
            <person name="Walenz B."/>
            <person name="Wang J."/>
            <person name="Wasserman M."/>
            <person name="Watts T."/>
            <person name="Wilson D."/>
            <person name="Wilson R.K."/>
            <person name="Wing R.A."/>
            <person name="Wolfner M.F."/>
            <person name="Wong A."/>
            <person name="Wong G.K."/>
            <person name="Wu C.I."/>
            <person name="Wu G."/>
            <person name="Yamamoto D."/>
            <person name="Yang H.P."/>
            <person name="Yang S.P."/>
            <person name="Yorke J.A."/>
            <person name="Yoshida K."/>
            <person name="Zdobnov E."/>
            <person name="Zhang P."/>
            <person name="Zhang Y."/>
            <person name="Zimin A.V."/>
            <person name="Baldwin J."/>
            <person name="Abdouelleil A."/>
            <person name="Abdulkadir J."/>
            <person name="Abebe A."/>
            <person name="Abera B."/>
            <person name="Abreu J."/>
            <person name="Acer S.C."/>
            <person name="Aftuck L."/>
            <person name="Alexander A."/>
            <person name="An P."/>
            <person name="Anderson E."/>
            <person name="Anderson S."/>
            <person name="Arachi H."/>
            <person name="Azer M."/>
            <person name="Bachantsang P."/>
            <person name="Barry A."/>
            <person name="Bayul T."/>
            <person name="Berlin A."/>
            <person name="Bessette D."/>
            <person name="Bloom T."/>
            <person name="Blye J."/>
            <person name="Boguslavskiy L."/>
            <person name="Bonnet C."/>
            <person name="Boukhgalter B."/>
            <person name="Bourzgui I."/>
            <person name="Brown A."/>
            <person name="Cahill P."/>
            <person name="Channer S."/>
            <person name="Cheshatsang Y."/>
            <person name="Chuda L."/>
            <person name="Citroen M."/>
            <person name="Collymore A."/>
            <person name="Cooke P."/>
            <person name="Costello M."/>
            <person name="D'Aco K."/>
            <person name="Daza R."/>
            <person name="De Haan G."/>
            <person name="DeGray S."/>
            <person name="DeMaso C."/>
            <person name="Dhargay N."/>
            <person name="Dooley K."/>
            <person name="Dooley E."/>
            <person name="Doricent M."/>
            <person name="Dorje P."/>
            <person name="Dorjee K."/>
            <person name="Dupes A."/>
            <person name="Elong R."/>
            <person name="Falk J."/>
            <person name="Farina A."/>
            <person name="Faro S."/>
            <person name="Ferguson D."/>
            <person name="Fisher S."/>
            <person name="Foley C.D."/>
            <person name="Franke A."/>
            <person name="Friedrich D."/>
            <person name="Gadbois L."/>
            <person name="Gearin G."/>
            <person name="Gearin C.R."/>
            <person name="Giannoukos G."/>
            <person name="Goode T."/>
            <person name="Graham J."/>
            <person name="Grandbois E."/>
            <person name="Grewal S."/>
            <person name="Gyaltsen K."/>
            <person name="Hafez N."/>
            <person name="Hagos B."/>
            <person name="Hall J."/>
            <person name="Henson C."/>
            <person name="Hollinger A."/>
            <person name="Honan T."/>
            <person name="Huard M.D."/>
            <person name="Hughes L."/>
            <person name="Hurhula B."/>
            <person name="Husby M.E."/>
            <person name="Kamat A."/>
            <person name="Kanga B."/>
            <person name="Kashin S."/>
            <person name="Khazanovich D."/>
            <person name="Kisner P."/>
            <person name="Lance K."/>
            <person name="Lara M."/>
            <person name="Lee W."/>
            <person name="Lennon N."/>
            <person name="Letendre F."/>
            <person name="LeVine R."/>
            <person name="Lipovsky A."/>
            <person name="Liu X."/>
            <person name="Liu J."/>
            <person name="Liu S."/>
            <person name="Lokyitsang T."/>
            <person name="Lokyitsang Y."/>
            <person name="Lubonja R."/>
            <person name="Lui A."/>
            <person name="MacDonald P."/>
            <person name="Magnisalis V."/>
            <person name="Maru K."/>
            <person name="Matthews C."/>
            <person name="McCusker W."/>
            <person name="McDonough S."/>
            <person name="Mehta T."/>
            <person name="Meldrim J."/>
            <person name="Meneus L."/>
            <person name="Mihai O."/>
            <person name="Mihalev A."/>
            <person name="Mihova T."/>
            <person name="Mittelman R."/>
            <person name="Mlenga V."/>
            <person name="Montmayeur A."/>
            <person name="Mulrain L."/>
            <person name="Navidi A."/>
            <person name="Naylor J."/>
            <person name="Negash T."/>
            <person name="Nguyen T."/>
            <person name="Nguyen N."/>
            <person name="Nicol R."/>
            <person name="Norbu C."/>
            <person name="Norbu N."/>
            <person name="Novod N."/>
            <person name="O'Neill B."/>
            <person name="Osman S."/>
            <person name="Markiewicz E."/>
            <person name="Oyono O.L."/>
            <person name="Patti C."/>
            <person name="Phunkhang P."/>
            <person name="Pierre F."/>
            <person name="Priest M."/>
            <person name="Raghuraman S."/>
            <person name="Rege F."/>
            <person name="Reyes R."/>
            <person name="Rise C."/>
            <person name="Rogov P."/>
            <person name="Ross K."/>
            <person name="Ryan E."/>
            <person name="Settipalli S."/>
            <person name="Shea T."/>
            <person name="Sherpa N."/>
            <person name="Shi L."/>
            <person name="Shih D."/>
            <person name="Sparrow T."/>
            <person name="Spaulding J."/>
            <person name="Stalker J."/>
            <person name="Stange-Thomann N."/>
            <person name="Stavropoulos S."/>
            <person name="Stone C."/>
            <person name="Strader C."/>
            <person name="Tesfaye S."/>
            <person name="Thomson T."/>
            <person name="Thoulutsang Y."/>
            <person name="Thoulutsang D."/>
            <person name="Topham K."/>
            <person name="Topping I."/>
            <person name="Tsamla T."/>
            <person name="Vassiliev H."/>
            <person name="Vo A."/>
            <person name="Wangchuk T."/>
            <person name="Wangdi T."/>
            <person name="Weiand M."/>
            <person name="Wilkinson J."/>
            <person name="Wilson A."/>
            <person name="Yadav S."/>
            <person name="Young G."/>
            <person name="Yu Q."/>
            <person name="Zembek L."/>
            <person name="Zhong D."/>
            <person name="Zimmer A."/>
            <person name="Zwirko Z."/>
            <person name="Jaffe D.B."/>
            <person name="Alvarez P."/>
            <person name="Brockman W."/>
            <person name="Butler J."/>
            <person name="Chin C."/>
            <person name="Gnerre S."/>
            <person name="Grabherr M."/>
            <person name="Kleber M."/>
            <person name="Mauceli E."/>
            <person name="MacCallum I."/>
        </authorList>
    </citation>
    <scope>NUCLEOTIDE SEQUENCE [LARGE SCALE GENOMIC DNA]</scope>
    <source>
        <strain evidence="2">Rob3c / Tucson 14021-0248.25</strain>
    </source>
</reference>
<keyword evidence="2" id="KW-1185">Reference proteome</keyword>
<protein>
    <submittedName>
        <fullName evidence="1">GM23906</fullName>
    </submittedName>
</protein>
<gene>
    <name evidence="1" type="primary">Dsec\GM23906</name>
    <name evidence="1" type="ORF">Dsec_GM23906</name>
</gene>
<dbReference type="STRING" id="7238.B4IMX6"/>
<sequence length="70" mass="8141">MVQRLTLRRRLSYNTRSNKRRMALEFISQPMMATDEAIRALFDQAQRPHYVQSAASEVASADNQQLDKTQ</sequence>
<evidence type="ECO:0000313" key="2">
    <source>
        <dbReference type="Proteomes" id="UP000001292"/>
    </source>
</evidence>